<proteinExistence type="predicted"/>
<reference evidence="1 2" key="1">
    <citation type="submission" date="2016-04" db="EMBL/GenBank/DDBJ databases">
        <title>Genome analysis of Thermosulfurimonas dismutans, the first thermophilic sulfur-disproportionating bacterium of the phylum Thermodesulfobacteria.</title>
        <authorList>
            <person name="Mardanov A.V."/>
            <person name="Beletsky A.V."/>
            <person name="Kadnikov V.V."/>
            <person name="Slobodkin A.I."/>
            <person name="Ravin N.V."/>
        </authorList>
    </citation>
    <scope>NUCLEOTIDE SEQUENCE [LARGE SCALE GENOMIC DNA]</scope>
    <source>
        <strain evidence="1 2">S95</strain>
    </source>
</reference>
<dbReference type="Proteomes" id="UP000078390">
    <property type="component" value="Unassembled WGS sequence"/>
</dbReference>
<evidence type="ECO:0000313" key="1">
    <source>
        <dbReference type="EMBL" id="OAQ19815.1"/>
    </source>
</evidence>
<sequence length="70" mass="8055">MYHPELSYPKSLAVFKQNIYVLFEGDKVKILKKDASGNWSIILPEDRFLVGGDPNIHAPIWLAILRDIFI</sequence>
<name>A0A179D174_9BACT</name>
<accession>A0A179D174</accession>
<comment type="caution">
    <text evidence="1">The sequence shown here is derived from an EMBL/GenBank/DDBJ whole genome shotgun (WGS) entry which is preliminary data.</text>
</comment>
<dbReference type="RefSeq" id="WP_068671817.1">
    <property type="nucleotide sequence ID" value="NZ_LWLG01000025.1"/>
</dbReference>
<dbReference type="EMBL" id="LWLG01000025">
    <property type="protein sequence ID" value="OAQ19815.1"/>
    <property type="molecule type" value="Genomic_DNA"/>
</dbReference>
<organism evidence="1 2">
    <name type="scientific">Thermosulfurimonas dismutans</name>
    <dbReference type="NCBI Taxonomy" id="999894"/>
    <lineage>
        <taxon>Bacteria</taxon>
        <taxon>Pseudomonadati</taxon>
        <taxon>Thermodesulfobacteriota</taxon>
        <taxon>Thermodesulfobacteria</taxon>
        <taxon>Thermodesulfobacteriales</taxon>
        <taxon>Thermodesulfobacteriaceae</taxon>
        <taxon>Thermosulfurimonas</taxon>
    </lineage>
</organism>
<keyword evidence="2" id="KW-1185">Reference proteome</keyword>
<evidence type="ECO:0000313" key="2">
    <source>
        <dbReference type="Proteomes" id="UP000078390"/>
    </source>
</evidence>
<gene>
    <name evidence="1" type="ORF">TDIS_2090</name>
</gene>
<dbReference type="AlphaFoldDB" id="A0A179D174"/>
<protein>
    <submittedName>
        <fullName evidence="1">Uncharacterized protein</fullName>
    </submittedName>
</protein>